<gene>
    <name evidence="8 9" type="primary">rnfE</name>
    <name evidence="9" type="ORF">CLIT_23c03270</name>
</gene>
<dbReference type="InterPro" id="IPR010968">
    <property type="entry name" value="RnfE"/>
</dbReference>
<name>A0A069RCT4_PEPLI</name>
<comment type="subunit">
    <text evidence="8">The complex is composed of six subunits: RnfA, RnfB, RnfC, RnfD, RnfE and RnfG.</text>
</comment>
<dbReference type="GO" id="GO:0022900">
    <property type="term" value="P:electron transport chain"/>
    <property type="evidence" value="ECO:0007669"/>
    <property type="project" value="UniProtKB-UniRule"/>
</dbReference>
<keyword evidence="10" id="KW-1185">Reference proteome</keyword>
<evidence type="ECO:0000313" key="10">
    <source>
        <dbReference type="Proteomes" id="UP000027946"/>
    </source>
</evidence>
<keyword evidence="3 8" id="KW-0812">Transmembrane</keyword>
<dbReference type="GO" id="GO:0005886">
    <property type="term" value="C:plasma membrane"/>
    <property type="evidence" value="ECO:0007669"/>
    <property type="project" value="UniProtKB-SubCell"/>
</dbReference>
<dbReference type="NCBIfam" id="TIGR01948">
    <property type="entry name" value="rnfE"/>
    <property type="match status" value="1"/>
</dbReference>
<evidence type="ECO:0000256" key="5">
    <source>
        <dbReference type="ARBA" id="ARBA00022982"/>
    </source>
</evidence>
<keyword evidence="4 8" id="KW-1278">Translocase</keyword>
<organism evidence="9 10">
    <name type="scientific">Peptoclostridium litorale DSM 5388</name>
    <dbReference type="NCBI Taxonomy" id="1121324"/>
    <lineage>
        <taxon>Bacteria</taxon>
        <taxon>Bacillati</taxon>
        <taxon>Bacillota</taxon>
        <taxon>Clostridia</taxon>
        <taxon>Peptostreptococcales</taxon>
        <taxon>Peptoclostridiaceae</taxon>
        <taxon>Peptoclostridium</taxon>
    </lineage>
</organism>
<evidence type="ECO:0000313" key="9">
    <source>
        <dbReference type="EMBL" id="KDR94055.1"/>
    </source>
</evidence>
<evidence type="ECO:0000256" key="8">
    <source>
        <dbReference type="HAMAP-Rule" id="MF_00478"/>
    </source>
</evidence>
<dbReference type="Proteomes" id="UP000027946">
    <property type="component" value="Unassembled WGS sequence"/>
</dbReference>
<feature type="transmembrane region" description="Helical" evidence="8">
    <location>
        <begin position="38"/>
        <end position="58"/>
    </location>
</feature>
<evidence type="ECO:0000256" key="6">
    <source>
        <dbReference type="ARBA" id="ARBA00022989"/>
    </source>
</evidence>
<feature type="transmembrane region" description="Helical" evidence="8">
    <location>
        <begin position="70"/>
        <end position="89"/>
    </location>
</feature>
<protein>
    <recommendedName>
        <fullName evidence="8">Ion-translocating oxidoreductase complex subunit E</fullName>
        <ecNumber evidence="8">7.-.-.-</ecNumber>
    </recommendedName>
    <alternativeName>
        <fullName evidence="8">Rnf electron transport complex subunit E</fullName>
    </alternativeName>
</protein>
<accession>A0A069RCT4</accession>
<dbReference type="EMBL" id="JJMM01000026">
    <property type="protein sequence ID" value="KDR94055.1"/>
    <property type="molecule type" value="Genomic_DNA"/>
</dbReference>
<feature type="transmembrane region" description="Helical" evidence="8">
    <location>
        <begin position="95"/>
        <end position="114"/>
    </location>
</feature>
<dbReference type="NCBIfam" id="NF009070">
    <property type="entry name" value="PRK12405.1"/>
    <property type="match status" value="1"/>
</dbReference>
<dbReference type="eggNOG" id="COG4660">
    <property type="taxonomic scope" value="Bacteria"/>
</dbReference>
<comment type="subcellular location">
    <subcellularLocation>
        <location evidence="8">Cell membrane</location>
        <topology evidence="8">Multi-pass membrane protein</topology>
    </subcellularLocation>
    <subcellularLocation>
        <location evidence="1">Endomembrane system</location>
        <topology evidence="1">Multi-pass membrane protein</topology>
    </subcellularLocation>
</comment>
<dbReference type="InterPro" id="IPR003667">
    <property type="entry name" value="NqrDE/RnfAE"/>
</dbReference>
<evidence type="ECO:0000256" key="7">
    <source>
        <dbReference type="ARBA" id="ARBA00023136"/>
    </source>
</evidence>
<dbReference type="AlphaFoldDB" id="A0A069RCT4"/>
<dbReference type="PIRSF" id="PIRSF006102">
    <property type="entry name" value="NQR_DE"/>
    <property type="match status" value="1"/>
</dbReference>
<dbReference type="EC" id="7.-.-.-" evidence="8"/>
<feature type="transmembrane region" description="Helical" evidence="8">
    <location>
        <begin position="126"/>
        <end position="147"/>
    </location>
</feature>
<keyword evidence="2 8" id="KW-0813">Transport</keyword>
<evidence type="ECO:0000256" key="4">
    <source>
        <dbReference type="ARBA" id="ARBA00022967"/>
    </source>
</evidence>
<feature type="transmembrane region" description="Helical" evidence="8">
    <location>
        <begin position="167"/>
        <end position="189"/>
    </location>
</feature>
<evidence type="ECO:0000256" key="2">
    <source>
        <dbReference type="ARBA" id="ARBA00022448"/>
    </source>
</evidence>
<keyword evidence="5 8" id="KW-0249">Electron transport</keyword>
<dbReference type="STRING" id="1121324.CLIT_23c03270"/>
<reference evidence="9 10" key="1">
    <citation type="submission" date="2014-03" db="EMBL/GenBank/DDBJ databases">
        <title>Genome sequence of Clostridium litorale W6, DSM 5388.</title>
        <authorList>
            <person name="Poehlein A."/>
            <person name="Jagirdar A."/>
            <person name="Khonsari B."/>
            <person name="Chibani C.M."/>
            <person name="Gutierrez Gutierrez D.A."/>
            <person name="Davydova E."/>
            <person name="Alghaithi H.S."/>
            <person name="Nair K.P."/>
            <person name="Dhamotharan K."/>
            <person name="Chandran L."/>
            <person name="G W."/>
            <person name="Daniel R."/>
        </authorList>
    </citation>
    <scope>NUCLEOTIDE SEQUENCE [LARGE SCALE GENOMIC DNA]</scope>
    <source>
        <strain evidence="9 10">W6</strain>
    </source>
</reference>
<proteinExistence type="inferred from homology"/>
<keyword evidence="8" id="KW-1003">Cell membrane</keyword>
<evidence type="ECO:0000256" key="1">
    <source>
        <dbReference type="ARBA" id="ARBA00004127"/>
    </source>
</evidence>
<comment type="caution">
    <text evidence="9">The sequence shown here is derived from an EMBL/GenBank/DDBJ whole genome shotgun (WGS) entry which is preliminary data.</text>
</comment>
<dbReference type="PANTHER" id="PTHR30586:SF0">
    <property type="entry name" value="ION-TRANSLOCATING OXIDOREDUCTASE COMPLEX SUBUNIT E"/>
    <property type="match status" value="1"/>
</dbReference>
<keyword evidence="7 8" id="KW-0472">Membrane</keyword>
<dbReference type="PANTHER" id="PTHR30586">
    <property type="entry name" value="ELECTRON TRANSPORT COMPLEX PROTEIN RNFE"/>
    <property type="match status" value="1"/>
</dbReference>
<evidence type="ECO:0000256" key="3">
    <source>
        <dbReference type="ARBA" id="ARBA00022692"/>
    </source>
</evidence>
<dbReference type="GO" id="GO:0012505">
    <property type="term" value="C:endomembrane system"/>
    <property type="evidence" value="ECO:0007669"/>
    <property type="project" value="UniProtKB-SubCell"/>
</dbReference>
<dbReference type="HAMAP" id="MF_00478">
    <property type="entry name" value="RsxE_RnfE"/>
    <property type="match status" value="1"/>
</dbReference>
<dbReference type="RefSeq" id="WP_143182392.1">
    <property type="nucleotide sequence ID" value="NZ_FSRH01000003.1"/>
</dbReference>
<comment type="similarity">
    <text evidence="8">Belongs to the NqrDE/RnfAE family.</text>
</comment>
<dbReference type="Pfam" id="PF02508">
    <property type="entry name" value="Rnf-Nqr"/>
    <property type="match status" value="1"/>
</dbReference>
<sequence length="196" mass="20432">MKLAKIFKNGVINENPIFAQVLGMCPTLAVTTSAENGLGMGLATTAVLICSNFVISLVRKFIPSKIRIPAFIVVIATFVTLVGMLLKAYMPALDAALGLFIPLIVVNCLILARAESFASKNNPVSSIVDGLGMGLGFALSLTILGSVRELFGNGSVFGMSLLGSTYNPALIMILPPGAFLALGLLLAGFKKLTAAK</sequence>
<dbReference type="OrthoDB" id="9790976at2"/>
<keyword evidence="6 8" id="KW-1133">Transmembrane helix</keyword>
<comment type="function">
    <text evidence="8">Part of a membrane-bound complex that couples electron transfer with translocation of ions across the membrane.</text>
</comment>